<proteinExistence type="predicted"/>
<dbReference type="OrthoDB" id="5121436at2"/>
<reference evidence="1 2" key="1">
    <citation type="journal article" date="2015" name="Stand. Genomic Sci.">
        <title>Genomic Encyclopedia of Bacterial and Archaeal Type Strains, Phase III: the genomes of soil and plant-associated and newly described type strains.</title>
        <authorList>
            <person name="Whitman W.B."/>
            <person name="Woyke T."/>
            <person name="Klenk H.P."/>
            <person name="Zhou Y."/>
            <person name="Lilburn T.G."/>
            <person name="Beck B.J."/>
            <person name="De Vos P."/>
            <person name="Vandamme P."/>
            <person name="Eisen J.A."/>
            <person name="Garrity G."/>
            <person name="Hugenholtz P."/>
            <person name="Kyrpides N.C."/>
        </authorList>
    </citation>
    <scope>NUCLEOTIDE SEQUENCE [LARGE SCALE GENOMIC DNA]</scope>
    <source>
        <strain evidence="1 2">VKM Ac-2572</strain>
    </source>
</reference>
<evidence type="ECO:0000313" key="1">
    <source>
        <dbReference type="EMBL" id="TCO19066.1"/>
    </source>
</evidence>
<dbReference type="Proteomes" id="UP000294508">
    <property type="component" value="Unassembled WGS sequence"/>
</dbReference>
<name>A0A4V2RYB7_9ACTN</name>
<keyword evidence="2" id="KW-1185">Reference proteome</keyword>
<dbReference type="AlphaFoldDB" id="A0A4V2RYB7"/>
<dbReference type="RefSeq" id="WP_132213332.1">
    <property type="nucleotide sequence ID" value="NZ_SLWN01000014.1"/>
</dbReference>
<dbReference type="EMBL" id="SLWN01000014">
    <property type="protein sequence ID" value="TCO19066.1"/>
    <property type="molecule type" value="Genomic_DNA"/>
</dbReference>
<accession>A0A4V2RYB7</accession>
<comment type="caution">
    <text evidence="1">The sequence shown here is derived from an EMBL/GenBank/DDBJ whole genome shotgun (WGS) entry which is preliminary data.</text>
</comment>
<gene>
    <name evidence="1" type="ORF">EV652_11442</name>
</gene>
<organism evidence="1 2">
    <name type="scientific">Kribbella steppae</name>
    <dbReference type="NCBI Taxonomy" id="2512223"/>
    <lineage>
        <taxon>Bacteria</taxon>
        <taxon>Bacillati</taxon>
        <taxon>Actinomycetota</taxon>
        <taxon>Actinomycetes</taxon>
        <taxon>Propionibacteriales</taxon>
        <taxon>Kribbellaceae</taxon>
        <taxon>Kribbella</taxon>
    </lineage>
</organism>
<protein>
    <submittedName>
        <fullName evidence="1">Uncharacterized protein</fullName>
    </submittedName>
</protein>
<sequence length="169" mass="18514">MARDLNKGPVPLDITGTADLQEQIDSIGVLLERGPVPDGGLSWDADTRTVVVRLVGPVDGTSADVEQLRTSVLAKAEGFTVEFRSVTYSRAELERLASHLFSTMHQWAPGLTHAGGGWFCDLNRVEVQYPSNTGQAEAWAAAIQALDDDRIVAEPYLYTPRPRRRGRPN</sequence>
<evidence type="ECO:0000313" key="2">
    <source>
        <dbReference type="Proteomes" id="UP000294508"/>
    </source>
</evidence>